<sequence>MSSSTLSEWGPIHPATLVVQGLCDMELPEINKKLGTNFKVVTALKFREQTWTLLPVPAMNFKILAKAQDDYMVVVIDLRILKKPDLKEVEFQPNEEEPQF</sequence>
<dbReference type="AlphaFoldDB" id="A0AAD7SXQ4"/>
<comment type="caution">
    <text evidence="1">The sequence shown here is derived from an EMBL/GenBank/DDBJ whole genome shotgun (WGS) entry which is preliminary data.</text>
</comment>
<dbReference type="SUPFAM" id="SSF54403">
    <property type="entry name" value="Cystatin/monellin"/>
    <property type="match status" value="1"/>
</dbReference>
<dbReference type="Gene3D" id="3.10.450.10">
    <property type="match status" value="1"/>
</dbReference>
<evidence type="ECO:0000313" key="2">
    <source>
        <dbReference type="Proteomes" id="UP001221898"/>
    </source>
</evidence>
<reference evidence="1" key="1">
    <citation type="journal article" date="2023" name="Science">
        <title>Genome structures resolve the early diversification of teleost fishes.</title>
        <authorList>
            <person name="Parey E."/>
            <person name="Louis A."/>
            <person name="Montfort J."/>
            <person name="Bouchez O."/>
            <person name="Roques C."/>
            <person name="Iampietro C."/>
            <person name="Lluch J."/>
            <person name="Castinel A."/>
            <person name="Donnadieu C."/>
            <person name="Desvignes T."/>
            <person name="Floi Bucao C."/>
            <person name="Jouanno E."/>
            <person name="Wen M."/>
            <person name="Mejri S."/>
            <person name="Dirks R."/>
            <person name="Jansen H."/>
            <person name="Henkel C."/>
            <person name="Chen W.J."/>
            <person name="Zahm M."/>
            <person name="Cabau C."/>
            <person name="Klopp C."/>
            <person name="Thompson A.W."/>
            <person name="Robinson-Rechavi M."/>
            <person name="Braasch I."/>
            <person name="Lecointre G."/>
            <person name="Bobe J."/>
            <person name="Postlethwait J.H."/>
            <person name="Berthelot C."/>
            <person name="Roest Crollius H."/>
            <person name="Guiguen Y."/>
        </authorList>
    </citation>
    <scope>NUCLEOTIDE SEQUENCE</scope>
    <source>
        <strain evidence="1">NC1722</strain>
    </source>
</reference>
<dbReference type="InterPro" id="IPR046350">
    <property type="entry name" value="Cystatin_sf"/>
</dbReference>
<dbReference type="EMBL" id="JAINUG010000027">
    <property type="protein sequence ID" value="KAJ8410238.1"/>
    <property type="molecule type" value="Genomic_DNA"/>
</dbReference>
<keyword evidence="2" id="KW-1185">Reference proteome</keyword>
<organism evidence="1 2">
    <name type="scientific">Aldrovandia affinis</name>
    <dbReference type="NCBI Taxonomy" id="143900"/>
    <lineage>
        <taxon>Eukaryota</taxon>
        <taxon>Metazoa</taxon>
        <taxon>Chordata</taxon>
        <taxon>Craniata</taxon>
        <taxon>Vertebrata</taxon>
        <taxon>Euteleostomi</taxon>
        <taxon>Actinopterygii</taxon>
        <taxon>Neopterygii</taxon>
        <taxon>Teleostei</taxon>
        <taxon>Notacanthiformes</taxon>
        <taxon>Halosauridae</taxon>
        <taxon>Aldrovandia</taxon>
    </lineage>
</organism>
<evidence type="ECO:0000313" key="1">
    <source>
        <dbReference type="EMBL" id="KAJ8410238.1"/>
    </source>
</evidence>
<accession>A0AAD7SXQ4</accession>
<proteinExistence type="predicted"/>
<protein>
    <submittedName>
        <fullName evidence="1">Uncharacterized protein</fullName>
    </submittedName>
</protein>
<gene>
    <name evidence="1" type="ORF">AAFF_G00202190</name>
</gene>
<dbReference type="Proteomes" id="UP001221898">
    <property type="component" value="Unassembled WGS sequence"/>
</dbReference>
<name>A0AAD7SXQ4_9TELE</name>